<feature type="region of interest" description="Disordered" evidence="1">
    <location>
        <begin position="1"/>
        <end position="33"/>
    </location>
</feature>
<keyword evidence="3" id="KW-1185">Reference proteome</keyword>
<evidence type="ECO:0000256" key="1">
    <source>
        <dbReference type="SAM" id="MobiDB-lite"/>
    </source>
</evidence>
<dbReference type="EMBL" id="JAHYIQ010000010">
    <property type="protein sequence ID" value="KAK1128252.1"/>
    <property type="molecule type" value="Genomic_DNA"/>
</dbReference>
<gene>
    <name evidence="2" type="ORF">K0M31_002722</name>
</gene>
<protein>
    <submittedName>
        <fullName evidence="2">Uncharacterized protein</fullName>
    </submittedName>
</protein>
<organism evidence="2 3">
    <name type="scientific">Melipona bicolor</name>
    <dbReference type="NCBI Taxonomy" id="60889"/>
    <lineage>
        <taxon>Eukaryota</taxon>
        <taxon>Metazoa</taxon>
        <taxon>Ecdysozoa</taxon>
        <taxon>Arthropoda</taxon>
        <taxon>Hexapoda</taxon>
        <taxon>Insecta</taxon>
        <taxon>Pterygota</taxon>
        <taxon>Neoptera</taxon>
        <taxon>Endopterygota</taxon>
        <taxon>Hymenoptera</taxon>
        <taxon>Apocrita</taxon>
        <taxon>Aculeata</taxon>
        <taxon>Apoidea</taxon>
        <taxon>Anthophila</taxon>
        <taxon>Apidae</taxon>
        <taxon>Melipona</taxon>
    </lineage>
</organism>
<evidence type="ECO:0000313" key="3">
    <source>
        <dbReference type="Proteomes" id="UP001177670"/>
    </source>
</evidence>
<comment type="caution">
    <text evidence="2">The sequence shown here is derived from an EMBL/GenBank/DDBJ whole genome shotgun (WGS) entry which is preliminary data.</text>
</comment>
<reference evidence="2" key="1">
    <citation type="submission" date="2021-10" db="EMBL/GenBank/DDBJ databases">
        <title>Melipona bicolor Genome sequencing and assembly.</title>
        <authorList>
            <person name="Araujo N.S."/>
            <person name="Arias M.C."/>
        </authorList>
    </citation>
    <scope>NUCLEOTIDE SEQUENCE</scope>
    <source>
        <strain evidence="2">USP_2M_L1-L4_2017</strain>
        <tissue evidence="2">Whole body</tissue>
    </source>
</reference>
<dbReference type="Proteomes" id="UP001177670">
    <property type="component" value="Unassembled WGS sequence"/>
</dbReference>
<sequence length="79" mass="8254">MVLVGSDGGGRSESRADTSAASRLPGRLMNGEQQSFSIRGSAGLATKMGGWTAARVRGNSVGGFFIDGESRRPIKRLRG</sequence>
<dbReference type="AlphaFoldDB" id="A0AA40FZL7"/>
<evidence type="ECO:0000313" key="2">
    <source>
        <dbReference type="EMBL" id="KAK1128252.1"/>
    </source>
</evidence>
<proteinExistence type="predicted"/>
<accession>A0AA40FZL7</accession>
<name>A0AA40FZL7_9HYME</name>